<keyword evidence="4" id="KW-1185">Reference proteome</keyword>
<dbReference type="InParanoid" id="A0A5J5ETN3"/>
<keyword evidence="2" id="KW-1133">Transmembrane helix</keyword>
<accession>A0A5J5ETN3</accession>
<sequence>MSEISPASTVHTEPDSTAITSTVAKAPTIGARTGDWLLQLPSSAASASDVLTRTEYLAVVPQLVTRPTANLSVQQCISILLDPTWSAIEQLAIHMSPDKAIAEALTAIDDEYVGLYCATYAESELAAEVTRDALAVEVAIRHEQAIQISPEYRKQIGKRPEITDFFEKAKRRNRSEAERRAGDFTWIAQHWGQDWQEKLELGGELKFNYSQKSRELIRKALKVGTGTAQLFGEFVKKELDLRLARQATGTIHGGARSTLACPVDLRAALTQWKSIRLSKTITPTPQKSQQAWFDTTPTSSTPYRLITGTDEIHQEVSGSDPLPPEQFLGPPENDAQQAADEASEETPTKPPSNLSSYEWTKDVWKDTGNSVSDNEMPAEPTDTTTFEVLQDTETAKDSDDELEQEHAQSDSDAEQAIQLPQTGSKTARKQPAREPAAPAQTEHDGSSSDDEEEDLQRPRPSPSTVGDGAYRPSRSRAKSIFQEASNHEEVENSSSAPIVDSVPDKDEVASLSLDVFLFLFLFLFVFTILL</sequence>
<keyword evidence="2" id="KW-0472">Membrane</keyword>
<feature type="transmembrane region" description="Helical" evidence="2">
    <location>
        <begin position="508"/>
        <end position="529"/>
    </location>
</feature>
<dbReference type="AlphaFoldDB" id="A0A5J5ETN3"/>
<feature type="region of interest" description="Disordered" evidence="1">
    <location>
        <begin position="280"/>
        <end position="501"/>
    </location>
</feature>
<dbReference type="Proteomes" id="UP000326924">
    <property type="component" value="Unassembled WGS sequence"/>
</dbReference>
<evidence type="ECO:0000313" key="4">
    <source>
        <dbReference type="Proteomes" id="UP000326924"/>
    </source>
</evidence>
<name>A0A5J5ETN3_9PEZI</name>
<reference evidence="3 4" key="1">
    <citation type="submission" date="2019-09" db="EMBL/GenBank/DDBJ databases">
        <title>Draft genome of the ectomycorrhizal ascomycete Sphaerosporella brunnea.</title>
        <authorList>
            <consortium name="DOE Joint Genome Institute"/>
            <person name="Benucci G.M."/>
            <person name="Marozzi G."/>
            <person name="Antonielli L."/>
            <person name="Sanchez S."/>
            <person name="Marco P."/>
            <person name="Wang X."/>
            <person name="Falini L.B."/>
            <person name="Barry K."/>
            <person name="Haridas S."/>
            <person name="Lipzen A."/>
            <person name="Labutti K."/>
            <person name="Grigoriev I.V."/>
            <person name="Murat C."/>
            <person name="Martin F."/>
            <person name="Albertini E."/>
            <person name="Donnini D."/>
            <person name="Bonito G."/>
        </authorList>
    </citation>
    <scope>NUCLEOTIDE SEQUENCE [LARGE SCALE GENOMIC DNA]</scope>
    <source>
        <strain evidence="3 4">Sb_GMNB300</strain>
    </source>
</reference>
<gene>
    <name evidence="3" type="ORF">FN846DRAFT_73933</name>
</gene>
<proteinExistence type="predicted"/>
<keyword evidence="2" id="KW-0812">Transmembrane</keyword>
<organism evidence="3 4">
    <name type="scientific">Sphaerosporella brunnea</name>
    <dbReference type="NCBI Taxonomy" id="1250544"/>
    <lineage>
        <taxon>Eukaryota</taxon>
        <taxon>Fungi</taxon>
        <taxon>Dikarya</taxon>
        <taxon>Ascomycota</taxon>
        <taxon>Pezizomycotina</taxon>
        <taxon>Pezizomycetes</taxon>
        <taxon>Pezizales</taxon>
        <taxon>Pyronemataceae</taxon>
        <taxon>Sphaerosporella</taxon>
    </lineage>
</organism>
<evidence type="ECO:0000313" key="3">
    <source>
        <dbReference type="EMBL" id="KAA8902713.1"/>
    </source>
</evidence>
<feature type="compositionally biased region" description="Polar residues" evidence="1">
    <location>
        <begin position="280"/>
        <end position="302"/>
    </location>
</feature>
<comment type="caution">
    <text evidence="3">The sequence shown here is derived from an EMBL/GenBank/DDBJ whole genome shotgun (WGS) entry which is preliminary data.</text>
</comment>
<dbReference type="EMBL" id="VXIS01000127">
    <property type="protein sequence ID" value="KAA8902713.1"/>
    <property type="molecule type" value="Genomic_DNA"/>
</dbReference>
<evidence type="ECO:0000256" key="2">
    <source>
        <dbReference type="SAM" id="Phobius"/>
    </source>
</evidence>
<evidence type="ECO:0000256" key="1">
    <source>
        <dbReference type="SAM" id="MobiDB-lite"/>
    </source>
</evidence>
<protein>
    <submittedName>
        <fullName evidence="3">Uncharacterized protein</fullName>
    </submittedName>
</protein>